<feature type="transmembrane region" description="Helical" evidence="8">
    <location>
        <begin position="358"/>
        <end position="380"/>
    </location>
</feature>
<dbReference type="Proteomes" id="UP000182521">
    <property type="component" value="Chromosome"/>
</dbReference>
<dbReference type="AlphaFoldDB" id="A0A1J0KTT1"/>
<dbReference type="GO" id="GO:0003333">
    <property type="term" value="P:amino acid transmembrane transport"/>
    <property type="evidence" value="ECO:0007669"/>
    <property type="project" value="InterPro"/>
</dbReference>
<proteinExistence type="predicted"/>
<keyword evidence="5 8" id="KW-0812">Transmembrane</keyword>
<keyword evidence="6 8" id="KW-1133">Transmembrane helix</keyword>
<evidence type="ECO:0000256" key="5">
    <source>
        <dbReference type="ARBA" id="ARBA00022692"/>
    </source>
</evidence>
<dbReference type="STRING" id="1542390.KX01_23"/>
<reference evidence="10" key="1">
    <citation type="submission" date="2014-10" db="EMBL/GenBank/DDBJ databases">
        <authorList>
            <person name="Kuske C.R."/>
            <person name="Challacombe J.F."/>
            <person name="Daligault H.E."/>
            <person name="Davenport K.W."/>
            <person name="Johnson S.L."/>
            <person name="Siddaramappa S."/>
            <person name="Petersen J.M."/>
        </authorList>
    </citation>
    <scope>NUCLEOTIDE SEQUENCE [LARGE SCALE GENOMIC DNA]</scope>
    <source>
        <strain evidence="10">CA97-1460</strain>
    </source>
</reference>
<dbReference type="PANTHER" id="PTHR35334">
    <property type="entry name" value="SERINE TRANSPORTER"/>
    <property type="match status" value="1"/>
</dbReference>
<evidence type="ECO:0000313" key="10">
    <source>
        <dbReference type="Proteomes" id="UP000182521"/>
    </source>
</evidence>
<feature type="transmembrane region" description="Helical" evidence="8">
    <location>
        <begin position="32"/>
        <end position="50"/>
    </location>
</feature>
<keyword evidence="7 8" id="KW-0472">Membrane</keyword>
<dbReference type="Gene3D" id="1.20.1740.10">
    <property type="entry name" value="Amino acid/polyamine transporter I"/>
    <property type="match status" value="1"/>
</dbReference>
<evidence type="ECO:0000256" key="4">
    <source>
        <dbReference type="ARBA" id="ARBA00022519"/>
    </source>
</evidence>
<dbReference type="EMBL" id="CP009654">
    <property type="protein sequence ID" value="APC97087.1"/>
    <property type="molecule type" value="Genomic_DNA"/>
</dbReference>
<keyword evidence="4" id="KW-0997">Cell inner membrane</keyword>
<feature type="transmembrane region" description="Helical" evidence="8">
    <location>
        <begin position="392"/>
        <end position="411"/>
    </location>
</feature>
<feature type="transmembrane region" description="Helical" evidence="8">
    <location>
        <begin position="285"/>
        <end position="304"/>
    </location>
</feature>
<dbReference type="KEGG" id="frc:KX01_23"/>
<feature type="transmembrane region" description="Helical" evidence="8">
    <location>
        <begin position="121"/>
        <end position="141"/>
    </location>
</feature>
<evidence type="ECO:0000256" key="7">
    <source>
        <dbReference type="ARBA" id="ARBA00023136"/>
    </source>
</evidence>
<comment type="subcellular location">
    <subcellularLocation>
        <location evidence="1">Cell inner membrane</location>
        <topology evidence="1">Multi-pass membrane protein</topology>
    </subcellularLocation>
</comment>
<dbReference type="RefSeq" id="WP_071663065.1">
    <property type="nucleotide sequence ID" value="NZ_CP009654.1"/>
</dbReference>
<dbReference type="InterPro" id="IPR018227">
    <property type="entry name" value="Amino_acid_transport_2"/>
</dbReference>
<evidence type="ECO:0000313" key="9">
    <source>
        <dbReference type="EMBL" id="APC97087.1"/>
    </source>
</evidence>
<evidence type="ECO:0000256" key="6">
    <source>
        <dbReference type="ARBA" id="ARBA00022989"/>
    </source>
</evidence>
<accession>A0A1J0KTT1</accession>
<feature type="transmembrane region" description="Helical" evidence="8">
    <location>
        <begin position="235"/>
        <end position="255"/>
    </location>
</feature>
<protein>
    <submittedName>
        <fullName evidence="9">Tryptophan/tyrosine permease family protein</fullName>
    </submittedName>
</protein>
<sequence>MRKVDLQWIFVLFGTAVGAGILFLPLQASASGFIPLIIATILVLPMIFFAEKNVASLVMSHPDKQVGLTEVFGQELGSFGAFISTIIYLLSCYTVVLAYAISLPIAFSHLLNVLHLGNDNLYRTIWFSFFIFLILIIIVELGKKMVLRVMSYVIYPLVIALLLVSVALIPSWNLSFITSSSFNFMAIIKGLIMVIPILVFSMNFSQSISEMCLFYKQESTSESEAKIKAYKNIKIGTILILFFTMFFTFSTIMSLHPEEISSAVANNQTILTKVASVYKMKAFDYAAPLIAVAGIISSFIGVYLGTREALRGIIIQIIHKDTEVIRKQSAIATDIFVVFFIFITLWLASIFNPSIVSILGQLTAPCIALMIFFLPLFIIYKSKGMISYRKNALSIFLALSGIVVVIGYFIGSII</sequence>
<evidence type="ECO:0000256" key="2">
    <source>
        <dbReference type="ARBA" id="ARBA00022448"/>
    </source>
</evidence>
<feature type="transmembrane region" description="Helical" evidence="8">
    <location>
        <begin position="184"/>
        <end position="204"/>
    </location>
</feature>
<dbReference type="PANTHER" id="PTHR35334:SF2">
    <property type="entry name" value="SERINE TRANSPORTER SDAC"/>
    <property type="match status" value="1"/>
</dbReference>
<name>A0A1J0KTT1_9GAMM</name>
<keyword evidence="10" id="KW-1185">Reference proteome</keyword>
<dbReference type="OrthoDB" id="1627372at2"/>
<evidence type="ECO:0000256" key="8">
    <source>
        <dbReference type="SAM" id="Phobius"/>
    </source>
</evidence>
<dbReference type="Pfam" id="PF03222">
    <property type="entry name" value="Trp_Tyr_perm"/>
    <property type="match status" value="1"/>
</dbReference>
<feature type="transmembrane region" description="Helical" evidence="8">
    <location>
        <begin position="7"/>
        <end position="26"/>
    </location>
</feature>
<organism evidence="9 10">
    <name type="scientific">Francisella frigiditurris</name>
    <dbReference type="NCBI Taxonomy" id="1542390"/>
    <lineage>
        <taxon>Bacteria</taxon>
        <taxon>Pseudomonadati</taxon>
        <taxon>Pseudomonadota</taxon>
        <taxon>Gammaproteobacteria</taxon>
        <taxon>Thiotrichales</taxon>
        <taxon>Francisellaceae</taxon>
        <taxon>Francisella</taxon>
    </lineage>
</organism>
<feature type="transmembrane region" description="Helical" evidence="8">
    <location>
        <begin position="79"/>
        <end position="101"/>
    </location>
</feature>
<gene>
    <name evidence="9" type="ORF">KX01_23</name>
</gene>
<feature type="transmembrane region" description="Helical" evidence="8">
    <location>
        <begin position="330"/>
        <end position="352"/>
    </location>
</feature>
<keyword evidence="3" id="KW-1003">Cell membrane</keyword>
<feature type="transmembrane region" description="Helical" evidence="8">
    <location>
        <begin position="153"/>
        <end position="172"/>
    </location>
</feature>
<dbReference type="GO" id="GO:0005886">
    <property type="term" value="C:plasma membrane"/>
    <property type="evidence" value="ECO:0007669"/>
    <property type="project" value="UniProtKB-SubCell"/>
</dbReference>
<evidence type="ECO:0000256" key="1">
    <source>
        <dbReference type="ARBA" id="ARBA00004429"/>
    </source>
</evidence>
<keyword evidence="2" id="KW-0813">Transport</keyword>
<evidence type="ECO:0000256" key="3">
    <source>
        <dbReference type="ARBA" id="ARBA00022475"/>
    </source>
</evidence>